<evidence type="ECO:0000256" key="4">
    <source>
        <dbReference type="ARBA" id="ARBA00011738"/>
    </source>
</evidence>
<dbReference type="SUPFAM" id="SSF53383">
    <property type="entry name" value="PLP-dependent transferases"/>
    <property type="match status" value="1"/>
</dbReference>
<comment type="subunit">
    <text evidence="4 9">Homodimer.</text>
</comment>
<feature type="modified residue" description="N6-(pyridoxal phosphate)lysine" evidence="9">
    <location>
        <position position="223"/>
    </location>
</feature>
<dbReference type="PANTHER" id="PTHR43643">
    <property type="entry name" value="HISTIDINOL-PHOSPHATE AMINOTRANSFERASE 2"/>
    <property type="match status" value="1"/>
</dbReference>
<keyword evidence="9" id="KW-0368">Histidine biosynthesis</keyword>
<dbReference type="InterPro" id="IPR015422">
    <property type="entry name" value="PyrdxlP-dep_Trfase_small"/>
</dbReference>
<dbReference type="EMBL" id="JBHSWG010000001">
    <property type="protein sequence ID" value="MFC6760895.1"/>
    <property type="molecule type" value="Genomic_DNA"/>
</dbReference>
<evidence type="ECO:0000313" key="11">
    <source>
        <dbReference type="EMBL" id="MFC6760895.1"/>
    </source>
</evidence>
<comment type="caution">
    <text evidence="11">The sequence shown here is derived from an EMBL/GenBank/DDBJ whole genome shotgun (WGS) entry which is preliminary data.</text>
</comment>
<dbReference type="PROSITE" id="PS00599">
    <property type="entry name" value="AA_TRANSFER_CLASS_2"/>
    <property type="match status" value="1"/>
</dbReference>
<comment type="pathway">
    <text evidence="2 9">Amino-acid biosynthesis; L-histidine biosynthesis; L-histidine from 5-phospho-alpha-D-ribose 1-diphosphate: step 7/9.</text>
</comment>
<dbReference type="InterPro" id="IPR050106">
    <property type="entry name" value="HistidinolP_aminotransfase"/>
</dbReference>
<comment type="catalytic activity">
    <reaction evidence="8 9">
        <text>L-histidinol phosphate + 2-oxoglutarate = 3-(imidazol-4-yl)-2-oxopropyl phosphate + L-glutamate</text>
        <dbReference type="Rhea" id="RHEA:23744"/>
        <dbReference type="ChEBI" id="CHEBI:16810"/>
        <dbReference type="ChEBI" id="CHEBI:29985"/>
        <dbReference type="ChEBI" id="CHEBI:57766"/>
        <dbReference type="ChEBI" id="CHEBI:57980"/>
        <dbReference type="EC" id="2.6.1.9"/>
    </reaction>
</comment>
<keyword evidence="6 9" id="KW-0808">Transferase</keyword>
<evidence type="ECO:0000256" key="9">
    <source>
        <dbReference type="HAMAP-Rule" id="MF_01023"/>
    </source>
</evidence>
<organism evidence="11 12">
    <name type="scientific">Sulfitobacter porphyrae</name>
    <dbReference type="NCBI Taxonomy" id="1246864"/>
    <lineage>
        <taxon>Bacteria</taxon>
        <taxon>Pseudomonadati</taxon>
        <taxon>Pseudomonadota</taxon>
        <taxon>Alphaproteobacteria</taxon>
        <taxon>Rhodobacterales</taxon>
        <taxon>Roseobacteraceae</taxon>
        <taxon>Sulfitobacter</taxon>
    </lineage>
</organism>
<dbReference type="HAMAP" id="MF_01023">
    <property type="entry name" value="HisC_aminotrans_2"/>
    <property type="match status" value="1"/>
</dbReference>
<dbReference type="Proteomes" id="UP001596353">
    <property type="component" value="Unassembled WGS sequence"/>
</dbReference>
<keyword evidence="7 9" id="KW-0663">Pyridoxal phosphate</keyword>
<feature type="domain" description="Aminotransferase class I/classII large" evidence="10">
    <location>
        <begin position="32"/>
        <end position="359"/>
    </location>
</feature>
<dbReference type="InterPro" id="IPR004839">
    <property type="entry name" value="Aminotransferase_I/II_large"/>
</dbReference>
<evidence type="ECO:0000256" key="8">
    <source>
        <dbReference type="ARBA" id="ARBA00047481"/>
    </source>
</evidence>
<dbReference type="InterPro" id="IPR005861">
    <property type="entry name" value="HisP_aminotrans"/>
</dbReference>
<evidence type="ECO:0000256" key="7">
    <source>
        <dbReference type="ARBA" id="ARBA00022898"/>
    </source>
</evidence>
<dbReference type="InterPro" id="IPR015424">
    <property type="entry name" value="PyrdxlP-dep_Trfase"/>
</dbReference>
<dbReference type="Pfam" id="PF00155">
    <property type="entry name" value="Aminotran_1_2"/>
    <property type="match status" value="1"/>
</dbReference>
<dbReference type="GO" id="GO:0004400">
    <property type="term" value="F:histidinol-phosphate transaminase activity"/>
    <property type="evidence" value="ECO:0007669"/>
    <property type="project" value="UniProtKB-EC"/>
</dbReference>
<dbReference type="InterPro" id="IPR001917">
    <property type="entry name" value="Aminotrans_II_pyridoxalP_BS"/>
</dbReference>
<dbReference type="InterPro" id="IPR015421">
    <property type="entry name" value="PyrdxlP-dep_Trfase_major"/>
</dbReference>
<dbReference type="EC" id="2.6.1.9" evidence="9"/>
<comment type="cofactor">
    <cofactor evidence="1 9">
        <name>pyridoxal 5'-phosphate</name>
        <dbReference type="ChEBI" id="CHEBI:597326"/>
    </cofactor>
</comment>
<keyword evidence="9" id="KW-0028">Amino-acid biosynthesis</keyword>
<comment type="similarity">
    <text evidence="3 9">Belongs to the class-II pyridoxal-phosphate-dependent aminotransferase family. Histidinol-phosphate aminotransferase subfamily.</text>
</comment>
<keyword evidence="12" id="KW-1185">Reference proteome</keyword>
<evidence type="ECO:0000256" key="6">
    <source>
        <dbReference type="ARBA" id="ARBA00022679"/>
    </source>
</evidence>
<sequence>MADSITSGPRSYLEPLNLRGRISKPQPKGLPLVNLGFNELPYGPSPKVAAAVAEASAQVASYGTPLCDGLRAALAQANGLDADQIICGNGSEELLDVIARNFVRPGDEVLISAYGYIQFEMVAARQGATLVKAAEADFTSDVDALLGAVTPRTRLVFLANPNNPTGTVLPVSELKRLVEGMPSDVVVVLDLAYGEFTGFDHCAEVHALAEGRENVIVTRTFSKAYGLAGLRCGWAHAPAAMMPSLYAARGMGSVNRLAQAAATAALADLAVVKARVDEIVAERRRVAAALADMGITALPSGTNFLLVRVDGKGAEAAEALVVHFFDDAGIIVSRTREAGLEDWLRFSLGTPDQNDLLLQSARNFMEGPA</sequence>
<gene>
    <name evidence="9" type="primary">hisC</name>
    <name evidence="11" type="ORF">ACFQFQ_17645</name>
</gene>
<proteinExistence type="inferred from homology"/>
<protein>
    <recommendedName>
        <fullName evidence="9">Histidinol-phosphate aminotransferase</fullName>
        <ecNumber evidence="9">2.6.1.9</ecNumber>
    </recommendedName>
    <alternativeName>
        <fullName evidence="9">Imidazole acetol-phosphate transaminase</fullName>
    </alternativeName>
</protein>
<evidence type="ECO:0000256" key="2">
    <source>
        <dbReference type="ARBA" id="ARBA00005011"/>
    </source>
</evidence>
<evidence type="ECO:0000256" key="1">
    <source>
        <dbReference type="ARBA" id="ARBA00001933"/>
    </source>
</evidence>
<reference evidence="12" key="1">
    <citation type="journal article" date="2019" name="Int. J. Syst. Evol. Microbiol.">
        <title>The Global Catalogue of Microorganisms (GCM) 10K type strain sequencing project: providing services to taxonomists for standard genome sequencing and annotation.</title>
        <authorList>
            <consortium name="The Broad Institute Genomics Platform"/>
            <consortium name="The Broad Institute Genome Sequencing Center for Infectious Disease"/>
            <person name="Wu L."/>
            <person name="Ma J."/>
        </authorList>
    </citation>
    <scope>NUCLEOTIDE SEQUENCE [LARGE SCALE GENOMIC DNA]</scope>
    <source>
        <strain evidence="12">CCUG 66188</strain>
    </source>
</reference>
<evidence type="ECO:0000256" key="5">
    <source>
        <dbReference type="ARBA" id="ARBA00022576"/>
    </source>
</evidence>
<name>A0ABW2B578_9RHOB</name>
<dbReference type="Gene3D" id="3.90.1150.10">
    <property type="entry name" value="Aspartate Aminotransferase, domain 1"/>
    <property type="match status" value="1"/>
</dbReference>
<dbReference type="Gene3D" id="3.40.640.10">
    <property type="entry name" value="Type I PLP-dependent aspartate aminotransferase-like (Major domain)"/>
    <property type="match status" value="1"/>
</dbReference>
<evidence type="ECO:0000256" key="3">
    <source>
        <dbReference type="ARBA" id="ARBA00007970"/>
    </source>
</evidence>
<dbReference type="PANTHER" id="PTHR43643:SF3">
    <property type="entry name" value="HISTIDINOL-PHOSPHATE AMINOTRANSFERASE"/>
    <property type="match status" value="1"/>
</dbReference>
<evidence type="ECO:0000259" key="10">
    <source>
        <dbReference type="Pfam" id="PF00155"/>
    </source>
</evidence>
<accession>A0ABW2B578</accession>
<evidence type="ECO:0000313" key="12">
    <source>
        <dbReference type="Proteomes" id="UP001596353"/>
    </source>
</evidence>
<keyword evidence="5 9" id="KW-0032">Aminotransferase</keyword>
<dbReference type="CDD" id="cd00609">
    <property type="entry name" value="AAT_like"/>
    <property type="match status" value="1"/>
</dbReference>